<keyword evidence="5" id="KW-0732">Signal</keyword>
<keyword evidence="8" id="KW-1185">Reference proteome</keyword>
<comment type="subcellular location">
    <subcellularLocation>
        <location evidence="3">Secreted</location>
    </subcellularLocation>
</comment>
<dbReference type="EMBL" id="JADGJD010000052">
    <property type="protein sequence ID" value="KAJ3055945.1"/>
    <property type="molecule type" value="Genomic_DNA"/>
</dbReference>
<gene>
    <name evidence="7" type="ORF">HK097_008654</name>
</gene>
<dbReference type="PANTHER" id="PTHR31683:SF18">
    <property type="entry name" value="PECTATE LYASE 21-RELATED"/>
    <property type="match status" value="1"/>
</dbReference>
<reference evidence="7" key="1">
    <citation type="submission" date="2020-05" db="EMBL/GenBank/DDBJ databases">
        <title>Phylogenomic resolution of chytrid fungi.</title>
        <authorList>
            <person name="Stajich J.E."/>
            <person name="Amses K."/>
            <person name="Simmons R."/>
            <person name="Seto K."/>
            <person name="Myers J."/>
            <person name="Bonds A."/>
            <person name="Quandt C.A."/>
            <person name="Barry K."/>
            <person name="Liu P."/>
            <person name="Grigoriev I."/>
            <person name="Longcore J.E."/>
            <person name="James T.Y."/>
        </authorList>
    </citation>
    <scope>NUCLEOTIDE SEQUENCE</scope>
    <source>
        <strain evidence="7">JEL0318</strain>
    </source>
</reference>
<keyword evidence="3" id="KW-0119">Carbohydrate metabolism</keyword>
<dbReference type="Proteomes" id="UP001212841">
    <property type="component" value="Unassembled WGS sequence"/>
</dbReference>
<dbReference type="InterPro" id="IPR045032">
    <property type="entry name" value="PEL"/>
</dbReference>
<feature type="region of interest" description="Disordered" evidence="4">
    <location>
        <begin position="297"/>
        <end position="353"/>
    </location>
</feature>
<comment type="caution">
    <text evidence="7">The sequence shown here is derived from an EMBL/GenBank/DDBJ whole genome shotgun (WGS) entry which is preliminary data.</text>
</comment>
<feature type="chain" id="PRO_5042231755" description="Pectate lyase domain-containing protein" evidence="5">
    <location>
        <begin position="23"/>
        <end position="362"/>
    </location>
</feature>
<dbReference type="InterPro" id="IPR002022">
    <property type="entry name" value="Pec_lyase"/>
</dbReference>
<accession>A0AAD5SIZ9</accession>
<evidence type="ECO:0000256" key="2">
    <source>
        <dbReference type="ARBA" id="ARBA00023239"/>
    </source>
</evidence>
<keyword evidence="3" id="KW-0624">Polysaccharide degradation</keyword>
<organism evidence="7 8">
    <name type="scientific">Rhizophlyctis rosea</name>
    <dbReference type="NCBI Taxonomy" id="64517"/>
    <lineage>
        <taxon>Eukaryota</taxon>
        <taxon>Fungi</taxon>
        <taxon>Fungi incertae sedis</taxon>
        <taxon>Chytridiomycota</taxon>
        <taxon>Chytridiomycota incertae sedis</taxon>
        <taxon>Chytridiomycetes</taxon>
        <taxon>Rhizophlyctidales</taxon>
        <taxon>Rhizophlyctidaceae</taxon>
        <taxon>Rhizophlyctis</taxon>
    </lineage>
</organism>
<evidence type="ECO:0000259" key="6">
    <source>
        <dbReference type="SMART" id="SM00656"/>
    </source>
</evidence>
<proteinExistence type="inferred from homology"/>
<dbReference type="Gene3D" id="2.160.20.10">
    <property type="entry name" value="Single-stranded right-handed beta-helix, Pectin lyase-like"/>
    <property type="match status" value="1"/>
</dbReference>
<dbReference type="GO" id="GO:0030570">
    <property type="term" value="F:pectate lyase activity"/>
    <property type="evidence" value="ECO:0007669"/>
    <property type="project" value="InterPro"/>
</dbReference>
<evidence type="ECO:0000256" key="5">
    <source>
        <dbReference type="SAM" id="SignalP"/>
    </source>
</evidence>
<dbReference type="Pfam" id="PF00544">
    <property type="entry name" value="Pectate_lyase_4"/>
    <property type="match status" value="1"/>
</dbReference>
<feature type="compositionally biased region" description="Gly residues" evidence="4">
    <location>
        <begin position="297"/>
        <end position="309"/>
    </location>
</feature>
<dbReference type="InterPro" id="IPR011050">
    <property type="entry name" value="Pectin_lyase_fold/virulence"/>
</dbReference>
<dbReference type="SUPFAM" id="SSF51126">
    <property type="entry name" value="Pectin lyase-like"/>
    <property type="match status" value="1"/>
</dbReference>
<dbReference type="GO" id="GO:0000272">
    <property type="term" value="P:polysaccharide catabolic process"/>
    <property type="evidence" value="ECO:0007669"/>
    <property type="project" value="UniProtKB-KW"/>
</dbReference>
<protein>
    <recommendedName>
        <fullName evidence="6">Pectate lyase domain-containing protein</fullName>
    </recommendedName>
</protein>
<dbReference type="SMART" id="SM00656">
    <property type="entry name" value="Amb_all"/>
    <property type="match status" value="1"/>
</dbReference>
<dbReference type="PANTHER" id="PTHR31683">
    <property type="entry name" value="PECTATE LYASE 18-RELATED"/>
    <property type="match status" value="1"/>
</dbReference>
<keyword evidence="2 3" id="KW-0456">Lyase</keyword>
<keyword evidence="3" id="KW-0964">Secreted</keyword>
<comment type="similarity">
    <text evidence="1 3">Belongs to the polysaccharide lyase 1 family.</text>
</comment>
<dbReference type="InterPro" id="IPR012334">
    <property type="entry name" value="Pectin_lyas_fold"/>
</dbReference>
<feature type="compositionally biased region" description="Low complexity" evidence="4">
    <location>
        <begin position="310"/>
        <end position="353"/>
    </location>
</feature>
<dbReference type="GO" id="GO:0005576">
    <property type="term" value="C:extracellular region"/>
    <property type="evidence" value="ECO:0007669"/>
    <property type="project" value="UniProtKB-SubCell"/>
</dbReference>
<evidence type="ECO:0000256" key="3">
    <source>
        <dbReference type="RuleBase" id="RU361173"/>
    </source>
</evidence>
<dbReference type="AlphaFoldDB" id="A0AAD5SIZ9"/>
<feature type="domain" description="Pectate lyase" evidence="6">
    <location>
        <begin position="38"/>
        <end position="251"/>
    </location>
</feature>
<name>A0AAD5SIZ9_9FUNG</name>
<evidence type="ECO:0000313" key="8">
    <source>
        <dbReference type="Proteomes" id="UP001212841"/>
    </source>
</evidence>
<feature type="signal peptide" evidence="5">
    <location>
        <begin position="1"/>
        <end position="22"/>
    </location>
</feature>
<evidence type="ECO:0000256" key="1">
    <source>
        <dbReference type="ARBA" id="ARBA00010980"/>
    </source>
</evidence>
<sequence length="362" mass="37364">MVKFVVLKVALAAAVAFGRVSAQLTGYATLNGGTTGGAGGSSVTVTSKDAFINAVKGTSPKIVYVSGIIDLGSGVTADIGDNTSVIGVGSNSGFTNGGLRVKKAKNVIIRNLKISHVPGGDCIGIESSSNVWVDHNELSNDLDHDKDYYDGLLDVKAASDFVTISWNHFHDHWKGVLIGHSDSATSDKGHLTVTLHHNWFSNVNSRGPSLRFGSGHIYNNLYENIPTGAVHSRMGANTLVENNVFRNVVNSIRTTDDSKEDGYVNARGSLKPTPGLHPTLSPDSVSSVINAVKSGAGVGKVSGGGGSTGGTTTPPRTTTVNSNTTTTKASTTKTSTTKASTTKTSTTSASSGGNCAPKVCIV</sequence>
<evidence type="ECO:0000256" key="4">
    <source>
        <dbReference type="SAM" id="MobiDB-lite"/>
    </source>
</evidence>
<evidence type="ECO:0000313" key="7">
    <source>
        <dbReference type="EMBL" id="KAJ3055945.1"/>
    </source>
</evidence>